<accession>A0A7V3ZUJ3</accession>
<sequence>MENERNQIDFEKLNFFIDFFTLLGIVYGAILSFFIPVVGIILGIVFLSTSKEIKIKKIGRLYLVLGIIGIILGIIFMGIFITFRSLSFLREFGY</sequence>
<gene>
    <name evidence="2" type="ORF">ENU74_02440</name>
</gene>
<evidence type="ECO:0000313" key="2">
    <source>
        <dbReference type="EMBL" id="HGK63442.1"/>
    </source>
</evidence>
<keyword evidence="1" id="KW-1133">Transmembrane helix</keyword>
<feature type="transmembrane region" description="Helical" evidence="1">
    <location>
        <begin position="20"/>
        <end position="49"/>
    </location>
</feature>
<evidence type="ECO:0008006" key="3">
    <source>
        <dbReference type="Google" id="ProtNLM"/>
    </source>
</evidence>
<organism evidence="2">
    <name type="scientific">candidate division WOR-3 bacterium</name>
    <dbReference type="NCBI Taxonomy" id="2052148"/>
    <lineage>
        <taxon>Bacteria</taxon>
        <taxon>Bacteria division WOR-3</taxon>
    </lineage>
</organism>
<keyword evidence="1" id="KW-0812">Transmembrane</keyword>
<comment type="caution">
    <text evidence="2">The sequence shown here is derived from an EMBL/GenBank/DDBJ whole genome shotgun (WGS) entry which is preliminary data.</text>
</comment>
<dbReference type="AlphaFoldDB" id="A0A7V3ZUJ3"/>
<evidence type="ECO:0000256" key="1">
    <source>
        <dbReference type="SAM" id="Phobius"/>
    </source>
</evidence>
<dbReference type="EMBL" id="DTDR01000065">
    <property type="protein sequence ID" value="HGK63442.1"/>
    <property type="molecule type" value="Genomic_DNA"/>
</dbReference>
<reference evidence="2" key="1">
    <citation type="journal article" date="2020" name="mSystems">
        <title>Genome- and Community-Level Interaction Insights into Carbon Utilization and Element Cycling Functions of Hydrothermarchaeota in Hydrothermal Sediment.</title>
        <authorList>
            <person name="Zhou Z."/>
            <person name="Liu Y."/>
            <person name="Xu W."/>
            <person name="Pan J."/>
            <person name="Luo Z.H."/>
            <person name="Li M."/>
        </authorList>
    </citation>
    <scope>NUCLEOTIDE SEQUENCE [LARGE SCALE GENOMIC DNA]</scope>
    <source>
        <strain evidence="2">SpSt-697</strain>
    </source>
</reference>
<keyword evidence="1" id="KW-0472">Membrane</keyword>
<name>A0A7V3ZUJ3_UNCW3</name>
<proteinExistence type="predicted"/>
<feature type="transmembrane region" description="Helical" evidence="1">
    <location>
        <begin position="61"/>
        <end position="83"/>
    </location>
</feature>
<protein>
    <recommendedName>
        <fullName evidence="3">DUF4190 domain-containing protein</fullName>
    </recommendedName>
</protein>